<evidence type="ECO:0000256" key="6">
    <source>
        <dbReference type="ARBA" id="ARBA00023242"/>
    </source>
</evidence>
<dbReference type="GO" id="GO:0008270">
    <property type="term" value="F:zinc ion binding"/>
    <property type="evidence" value="ECO:0007669"/>
    <property type="project" value="InterPro"/>
</dbReference>
<keyword evidence="6" id="KW-0539">Nucleus</keyword>
<evidence type="ECO:0000313" key="8">
    <source>
        <dbReference type="EMBL" id="KAF9887198.1"/>
    </source>
</evidence>
<evidence type="ECO:0000256" key="4">
    <source>
        <dbReference type="ARBA" id="ARBA00023125"/>
    </source>
</evidence>
<gene>
    <name evidence="8" type="ORF">FE257_010452</name>
</gene>
<keyword evidence="3" id="KW-0805">Transcription regulation</keyword>
<keyword evidence="1" id="KW-0479">Metal-binding</keyword>
<evidence type="ECO:0000313" key="9">
    <source>
        <dbReference type="Proteomes" id="UP001194746"/>
    </source>
</evidence>
<evidence type="ECO:0000256" key="2">
    <source>
        <dbReference type="ARBA" id="ARBA00022833"/>
    </source>
</evidence>
<evidence type="ECO:0000256" key="5">
    <source>
        <dbReference type="ARBA" id="ARBA00023163"/>
    </source>
</evidence>
<evidence type="ECO:0000256" key="1">
    <source>
        <dbReference type="ARBA" id="ARBA00022723"/>
    </source>
</evidence>
<evidence type="ECO:0000256" key="3">
    <source>
        <dbReference type="ARBA" id="ARBA00023015"/>
    </source>
</evidence>
<dbReference type="CDD" id="cd12148">
    <property type="entry name" value="fungal_TF_MHR"/>
    <property type="match status" value="1"/>
</dbReference>
<dbReference type="GO" id="GO:0001228">
    <property type="term" value="F:DNA-binding transcription activator activity, RNA polymerase II-specific"/>
    <property type="evidence" value="ECO:0007669"/>
    <property type="project" value="TreeGrafter"/>
</dbReference>
<dbReference type="Proteomes" id="UP001194746">
    <property type="component" value="Unassembled WGS sequence"/>
</dbReference>
<dbReference type="Pfam" id="PF04082">
    <property type="entry name" value="Fungal_trans"/>
    <property type="match status" value="1"/>
</dbReference>
<comment type="caution">
    <text evidence="8">The sequence shown here is derived from an EMBL/GenBank/DDBJ whole genome shotgun (WGS) entry which is preliminary data.</text>
</comment>
<dbReference type="EMBL" id="VCAU01000065">
    <property type="protein sequence ID" value="KAF9887198.1"/>
    <property type="molecule type" value="Genomic_DNA"/>
</dbReference>
<sequence>MTPAGTSPSQHSNADFDHYMAEAVTNCKQLARDIKNQLPSRRPLPPGIHQTLPAPDLVDDLVRLYFATFESCYRILHYPTFQRQYEAFTDNPELADSEFIVKLLLILSAAGALHSDVHIHRALAAKARTWIHVAQTWLSAPLEKNRLSLDGVQIHCLLLLARQATRVGADLVWISAGSLVRMAMQMGLHQDPSRLVDMDLLNREMRRRLWYTILEMNVQAALDSGMSPMVSPEDYNTQLPSNLNDDDLVGATDEEGLCKPDSNTTQLSLHRLIAQSLPLRLKATGIINSLQDEPPYEEIVHVGNELSLACRDAASFINRQMSAPSSHWLSPFARSWCEHSLSRFLLCLHYPYAFKSHVDPLYSYSHTVCLDVAVGLVALLDDEPYHRLLLSGGGMYRDLITRAAYVIFLDLNARVAGDKFSPAKRRDRARREPLLEDARKIVRYTEDRMWHGETSIKAYVYLSAALARLAALLDGQPSKEVTIQAASRSVQVCRNILQSTTRDSAGQNPEGSALRSWVYGDIVALPTVADADLEVLNMINLDFDFSDPGQTWMEGYQG</sequence>
<keyword evidence="9" id="KW-1185">Reference proteome</keyword>
<name>A0AAD4CJ69_ASPNN</name>
<dbReference type="GO" id="GO:0005634">
    <property type="term" value="C:nucleus"/>
    <property type="evidence" value="ECO:0007669"/>
    <property type="project" value="TreeGrafter"/>
</dbReference>
<organism evidence="8 9">
    <name type="scientific">Aspergillus nanangensis</name>
    <dbReference type="NCBI Taxonomy" id="2582783"/>
    <lineage>
        <taxon>Eukaryota</taxon>
        <taxon>Fungi</taxon>
        <taxon>Dikarya</taxon>
        <taxon>Ascomycota</taxon>
        <taxon>Pezizomycotina</taxon>
        <taxon>Eurotiomycetes</taxon>
        <taxon>Eurotiomycetidae</taxon>
        <taxon>Eurotiales</taxon>
        <taxon>Aspergillaceae</taxon>
        <taxon>Aspergillus</taxon>
        <taxon>Aspergillus subgen. Circumdati</taxon>
    </lineage>
</organism>
<dbReference type="InterPro" id="IPR007219">
    <property type="entry name" value="XnlR_reg_dom"/>
</dbReference>
<reference evidence="8" key="2">
    <citation type="submission" date="2020-02" db="EMBL/GenBank/DDBJ databases">
        <authorList>
            <person name="Gilchrist C.L.M."/>
            <person name="Chooi Y.-H."/>
        </authorList>
    </citation>
    <scope>NUCLEOTIDE SEQUENCE</scope>
    <source>
        <strain evidence="8">MST-FP2251</strain>
    </source>
</reference>
<keyword evidence="4" id="KW-0238">DNA-binding</keyword>
<reference evidence="8" key="1">
    <citation type="journal article" date="2019" name="Beilstein J. Org. Chem.">
        <title>Nanangenines: drimane sesquiterpenoids as the dominant metabolite cohort of a novel Australian fungus, Aspergillus nanangensis.</title>
        <authorList>
            <person name="Lacey H.J."/>
            <person name="Gilchrist C.L.M."/>
            <person name="Crombie A."/>
            <person name="Kalaitzis J.A."/>
            <person name="Vuong D."/>
            <person name="Rutledge P.J."/>
            <person name="Turner P."/>
            <person name="Pitt J.I."/>
            <person name="Lacey E."/>
            <person name="Chooi Y.H."/>
            <person name="Piggott A.M."/>
        </authorList>
    </citation>
    <scope>NUCLEOTIDE SEQUENCE</scope>
    <source>
        <strain evidence="8">MST-FP2251</strain>
    </source>
</reference>
<dbReference type="GO" id="GO:0000978">
    <property type="term" value="F:RNA polymerase II cis-regulatory region sequence-specific DNA binding"/>
    <property type="evidence" value="ECO:0007669"/>
    <property type="project" value="TreeGrafter"/>
</dbReference>
<dbReference type="SMART" id="SM00906">
    <property type="entry name" value="Fungal_trans"/>
    <property type="match status" value="1"/>
</dbReference>
<dbReference type="InterPro" id="IPR051430">
    <property type="entry name" value="Fungal_TF_Env_Response"/>
</dbReference>
<keyword evidence="2" id="KW-0862">Zinc</keyword>
<dbReference type="PANTHER" id="PTHR31944">
    <property type="entry name" value="HEME-RESPONSIVE ZINC FINGER TRANSCRIPTION FACTOR HAP1"/>
    <property type="match status" value="1"/>
</dbReference>
<feature type="domain" description="Xylanolytic transcriptional activator regulatory" evidence="7">
    <location>
        <begin position="172"/>
        <end position="246"/>
    </location>
</feature>
<proteinExistence type="predicted"/>
<evidence type="ECO:0000259" key="7">
    <source>
        <dbReference type="SMART" id="SM00906"/>
    </source>
</evidence>
<protein>
    <recommendedName>
        <fullName evidence="7">Xylanolytic transcriptional activator regulatory domain-containing protein</fullName>
    </recommendedName>
</protein>
<accession>A0AAD4CJ69</accession>
<dbReference type="PANTHER" id="PTHR31944:SF129">
    <property type="entry name" value="ASPYRIDONES CLUSTER REGULATOR APDR-RELATED"/>
    <property type="match status" value="1"/>
</dbReference>
<keyword evidence="5" id="KW-0804">Transcription</keyword>
<dbReference type="AlphaFoldDB" id="A0AAD4CJ69"/>
<dbReference type="GO" id="GO:0006351">
    <property type="term" value="P:DNA-templated transcription"/>
    <property type="evidence" value="ECO:0007669"/>
    <property type="project" value="InterPro"/>
</dbReference>